<dbReference type="GO" id="GO:0003677">
    <property type="term" value="F:DNA binding"/>
    <property type="evidence" value="ECO:0007669"/>
    <property type="project" value="InterPro"/>
</dbReference>
<evidence type="ECO:0000259" key="2">
    <source>
        <dbReference type="PROSITE" id="PS51740"/>
    </source>
</evidence>
<dbReference type="InterPro" id="IPR037914">
    <property type="entry name" value="SpoVT-AbrB_sf"/>
</dbReference>
<proteinExistence type="inferred from homology"/>
<accession>A0A1W1E2L2</accession>
<dbReference type="EMBL" id="FPHZ01000129">
    <property type="protein sequence ID" value="SFV88091.1"/>
    <property type="molecule type" value="Genomic_DNA"/>
</dbReference>
<reference evidence="3" key="1">
    <citation type="submission" date="2016-10" db="EMBL/GenBank/DDBJ databases">
        <authorList>
            <person name="de Groot N.N."/>
        </authorList>
    </citation>
    <scope>NUCLEOTIDE SEQUENCE</scope>
</reference>
<comment type="similarity">
    <text evidence="1">Belongs to the VapB family.</text>
</comment>
<dbReference type="InterPro" id="IPR051734">
    <property type="entry name" value="VapB_TA_antitoxins"/>
</dbReference>
<dbReference type="Pfam" id="PF04014">
    <property type="entry name" value="MazE_antitoxin"/>
    <property type="match status" value="1"/>
</dbReference>
<dbReference type="Gene3D" id="2.10.260.10">
    <property type="match status" value="1"/>
</dbReference>
<dbReference type="AlphaFoldDB" id="A0A1W1E2L2"/>
<dbReference type="NCBIfam" id="NF040493">
    <property type="entry name" value="TA_anti_VapB"/>
    <property type="match status" value="1"/>
</dbReference>
<dbReference type="InterPro" id="IPR047976">
    <property type="entry name" value="Anti_VapB2-like"/>
</dbReference>
<dbReference type="SMART" id="SM00966">
    <property type="entry name" value="SpoVT_AbrB"/>
    <property type="match status" value="1"/>
</dbReference>
<evidence type="ECO:0000256" key="1">
    <source>
        <dbReference type="ARBA" id="ARBA00007924"/>
    </source>
</evidence>
<dbReference type="SUPFAM" id="SSF89447">
    <property type="entry name" value="AbrB/MazE/MraZ-like"/>
    <property type="match status" value="1"/>
</dbReference>
<gene>
    <name evidence="3" type="ORF">MNB_SUP05-SYMBIONT-5-610</name>
</gene>
<feature type="domain" description="SpoVT-AbrB" evidence="2">
    <location>
        <begin position="3"/>
        <end position="43"/>
    </location>
</feature>
<organism evidence="3">
    <name type="scientific">hydrothermal vent metagenome</name>
    <dbReference type="NCBI Taxonomy" id="652676"/>
    <lineage>
        <taxon>unclassified sequences</taxon>
        <taxon>metagenomes</taxon>
        <taxon>ecological metagenomes</taxon>
    </lineage>
</organism>
<sequence length="77" mass="8813">MLAKVFQSGNSQAVRLPKALRFDVNEVEITKEGDNLIIKPVKPNLTDAFYALSELHDAFKDFERDDMPPVERESFDD</sequence>
<name>A0A1W1E2L2_9ZZZZ</name>
<dbReference type="InterPro" id="IPR007159">
    <property type="entry name" value="SpoVT-AbrB_dom"/>
</dbReference>
<dbReference type="PROSITE" id="PS51740">
    <property type="entry name" value="SPOVT_ABRB"/>
    <property type="match status" value="1"/>
</dbReference>
<evidence type="ECO:0000313" key="3">
    <source>
        <dbReference type="EMBL" id="SFV88091.1"/>
    </source>
</evidence>
<dbReference type="PANTHER" id="PTHR37550">
    <property type="entry name" value="ANTITOXIN VAPB1"/>
    <property type="match status" value="1"/>
</dbReference>
<dbReference type="PANTHER" id="PTHR37550:SF3">
    <property type="entry name" value="ANTITOXIN VAPB1"/>
    <property type="match status" value="1"/>
</dbReference>
<protein>
    <recommendedName>
        <fullName evidence="2">SpoVT-AbrB domain-containing protein</fullName>
    </recommendedName>
</protein>